<dbReference type="NCBIfam" id="TIGR01400">
    <property type="entry name" value="fliR"/>
    <property type="match status" value="1"/>
</dbReference>
<evidence type="ECO:0000256" key="4">
    <source>
        <dbReference type="ARBA" id="ARBA00022475"/>
    </source>
</evidence>
<keyword evidence="11" id="KW-0966">Cell projection</keyword>
<dbReference type="GO" id="GO:0006605">
    <property type="term" value="P:protein targeting"/>
    <property type="evidence" value="ECO:0007669"/>
    <property type="project" value="UniProtKB-UniRule"/>
</dbReference>
<evidence type="ECO:0000256" key="2">
    <source>
        <dbReference type="ARBA" id="ARBA00009772"/>
    </source>
</evidence>
<dbReference type="InterPro" id="IPR006303">
    <property type="entry name" value="FliR"/>
</dbReference>
<evidence type="ECO:0000256" key="1">
    <source>
        <dbReference type="ARBA" id="ARBA00002578"/>
    </source>
</evidence>
<evidence type="ECO:0000256" key="5">
    <source>
        <dbReference type="ARBA" id="ARBA00022692"/>
    </source>
</evidence>
<dbReference type="InterPro" id="IPR002010">
    <property type="entry name" value="T3SS_IM_R"/>
</dbReference>
<dbReference type="Proteomes" id="UP001108027">
    <property type="component" value="Unassembled WGS sequence"/>
</dbReference>
<dbReference type="Pfam" id="PF01311">
    <property type="entry name" value="Bac_export_1"/>
    <property type="match status" value="1"/>
</dbReference>
<keyword evidence="11" id="KW-0282">Flagellum</keyword>
<feature type="transmembrane region" description="Helical" evidence="10">
    <location>
        <begin position="179"/>
        <end position="204"/>
    </location>
</feature>
<dbReference type="PANTHER" id="PTHR30065:SF8">
    <property type="entry name" value="FLAGELLAR BIOSYNTHETIC PROTEIN FLIR"/>
    <property type="match status" value="1"/>
</dbReference>
<accession>A0A9Q3UP56</accession>
<feature type="transmembrane region" description="Helical" evidence="10">
    <location>
        <begin position="211"/>
        <end position="233"/>
    </location>
</feature>
<evidence type="ECO:0000313" key="12">
    <source>
        <dbReference type="Proteomes" id="UP001108027"/>
    </source>
</evidence>
<comment type="similarity">
    <text evidence="2 10">Belongs to the FliR/MopE/SpaR family.</text>
</comment>
<dbReference type="AlphaFoldDB" id="A0A9Q3UP56"/>
<proteinExistence type="inferred from homology"/>
<gene>
    <name evidence="11" type="primary">fliR</name>
    <name evidence="11" type="ORF">LL252_15760</name>
</gene>
<evidence type="ECO:0000256" key="3">
    <source>
        <dbReference type="ARBA" id="ARBA00021717"/>
    </source>
</evidence>
<organism evidence="11 12">
    <name type="scientific">Alloalcanivorax marinus</name>
    <dbReference type="NCBI Taxonomy" id="1177169"/>
    <lineage>
        <taxon>Bacteria</taxon>
        <taxon>Pseudomonadati</taxon>
        <taxon>Pseudomonadota</taxon>
        <taxon>Gammaproteobacteria</taxon>
        <taxon>Oceanospirillales</taxon>
        <taxon>Alcanivoracaceae</taxon>
        <taxon>Alloalcanivorax</taxon>
    </lineage>
</organism>
<keyword evidence="11" id="KW-0969">Cilium</keyword>
<reference evidence="11" key="1">
    <citation type="submission" date="2021-10" db="EMBL/GenBank/DDBJ databases">
        <title>The diversity and Nitrogen Metabolism of Culturable Nitrate-Utilizing Bacteria Within the Oxygen Minimum Zone of the Changjiang (Yangtze River)Estuary.</title>
        <authorList>
            <person name="Zhang D."/>
            <person name="Zheng J."/>
            <person name="Liu S."/>
            <person name="He W."/>
        </authorList>
    </citation>
    <scope>NUCLEOTIDE SEQUENCE</scope>
    <source>
        <strain evidence="11">FXH-223</strain>
    </source>
</reference>
<evidence type="ECO:0000256" key="7">
    <source>
        <dbReference type="ARBA" id="ARBA00023136"/>
    </source>
</evidence>
<feature type="transmembrane region" description="Helical" evidence="10">
    <location>
        <begin position="44"/>
        <end position="61"/>
    </location>
</feature>
<keyword evidence="5 10" id="KW-0812">Transmembrane</keyword>
<evidence type="ECO:0000313" key="11">
    <source>
        <dbReference type="EMBL" id="MCC4310030.1"/>
    </source>
</evidence>
<evidence type="ECO:0000256" key="9">
    <source>
        <dbReference type="NCBIfam" id="TIGR01400"/>
    </source>
</evidence>
<evidence type="ECO:0000256" key="6">
    <source>
        <dbReference type="ARBA" id="ARBA00022989"/>
    </source>
</evidence>
<protein>
    <recommendedName>
        <fullName evidence="3 9">Flagellar biosynthetic protein FliR</fullName>
    </recommendedName>
</protein>
<keyword evidence="4 10" id="KW-1003">Cell membrane</keyword>
<dbReference type="PRINTS" id="PR00953">
    <property type="entry name" value="TYPE3IMRPROT"/>
</dbReference>
<keyword evidence="8 10" id="KW-0975">Bacterial flagellum</keyword>
<dbReference type="GO" id="GO:0005886">
    <property type="term" value="C:plasma membrane"/>
    <property type="evidence" value="ECO:0007669"/>
    <property type="project" value="UniProtKB-SubCell"/>
</dbReference>
<comment type="caution">
    <text evidence="11">The sequence shown here is derived from an EMBL/GenBank/DDBJ whole genome shotgun (WGS) entry which is preliminary data.</text>
</comment>
<name>A0A9Q3UP56_9GAMM</name>
<dbReference type="EMBL" id="JAJGNA010000027">
    <property type="protein sequence ID" value="MCC4310030.1"/>
    <property type="molecule type" value="Genomic_DNA"/>
</dbReference>
<dbReference type="PANTHER" id="PTHR30065">
    <property type="entry name" value="FLAGELLAR BIOSYNTHETIC PROTEIN FLIR"/>
    <property type="match status" value="1"/>
</dbReference>
<comment type="subcellular location">
    <subcellularLocation>
        <location evidence="10">Cell membrane</location>
        <topology evidence="10">Multi-pass membrane protein</topology>
    </subcellularLocation>
    <subcellularLocation>
        <location evidence="10">Bacterial flagellum basal body</location>
    </subcellularLocation>
</comment>
<dbReference type="GO" id="GO:0009425">
    <property type="term" value="C:bacterial-type flagellum basal body"/>
    <property type="evidence" value="ECO:0007669"/>
    <property type="project" value="UniProtKB-SubCell"/>
</dbReference>
<evidence type="ECO:0000256" key="10">
    <source>
        <dbReference type="RuleBase" id="RU362071"/>
    </source>
</evidence>
<keyword evidence="7 10" id="KW-0472">Membrane</keyword>
<keyword evidence="6 10" id="KW-1133">Transmembrane helix</keyword>
<keyword evidence="12" id="KW-1185">Reference proteome</keyword>
<feature type="transmembrane region" description="Helical" evidence="10">
    <location>
        <begin position="12"/>
        <end position="32"/>
    </location>
</feature>
<dbReference type="GO" id="GO:0044780">
    <property type="term" value="P:bacterial-type flagellum assembly"/>
    <property type="evidence" value="ECO:0007669"/>
    <property type="project" value="UniProtKB-UniRule"/>
</dbReference>
<sequence length="262" mass="27776">MIDVSFDQLHAWLTAFLWPFSRLSGFFMAAPLLGHTAVPRQVKVGLAVLISVVVAPLLPPLPAAPVWSWAGLGIMVEQLLIGVAMGLALRVTFTAVQAAGEYIGLQMGLAFATFVSPDGANTMILSRLFYMITLLMFLAVNGHLMVIDTLATSFRTLPIGTAGLNPGAFEMLVRYGGTIFVSGLLLALPLVAPLLIVNLSLGILNRSAPQLTVFSVGFPTSLTLGLFLLTVLMTDFGRFLQGLFGQGLDFLQALVVALAGTG</sequence>
<dbReference type="RefSeq" id="WP_228234703.1">
    <property type="nucleotide sequence ID" value="NZ_JAJGNA010000027.1"/>
</dbReference>
<comment type="function">
    <text evidence="1 10">Role in flagellar biosynthesis.</text>
</comment>
<evidence type="ECO:0000256" key="8">
    <source>
        <dbReference type="ARBA" id="ARBA00023143"/>
    </source>
</evidence>
<feature type="transmembrane region" description="Helical" evidence="10">
    <location>
        <begin position="128"/>
        <end position="147"/>
    </location>
</feature>